<evidence type="ECO:0000313" key="1">
    <source>
        <dbReference type="EMBL" id="GAA2411021.1"/>
    </source>
</evidence>
<dbReference type="EMBL" id="BAAATJ010000025">
    <property type="protein sequence ID" value="GAA2411021.1"/>
    <property type="molecule type" value="Genomic_DNA"/>
</dbReference>
<sequence>MARSADIDFNFGAPVSVSEVLHSFLRHGFLLTHRGLVSYVLDDDGMYDWKKADGSRLEEVIAIGGNSDPERTSFGISLFLGEHGTGGDLLFHRGRKRRSFMIEVNRRTVSRSSRFCDFGWYLERMVPVMEPLGMTELVARDSA</sequence>
<keyword evidence="2" id="KW-1185">Reference proteome</keyword>
<accession>A0ABP5VSZ5</accession>
<name>A0ABP5VSZ5_9ACTN</name>
<evidence type="ECO:0000313" key="2">
    <source>
        <dbReference type="Proteomes" id="UP001500058"/>
    </source>
</evidence>
<dbReference type="Proteomes" id="UP001500058">
    <property type="component" value="Unassembled WGS sequence"/>
</dbReference>
<proteinExistence type="predicted"/>
<comment type="caution">
    <text evidence="1">The sequence shown here is derived from an EMBL/GenBank/DDBJ whole genome shotgun (WGS) entry which is preliminary data.</text>
</comment>
<protein>
    <submittedName>
        <fullName evidence="1">Uncharacterized protein</fullName>
    </submittedName>
</protein>
<dbReference type="RefSeq" id="WP_344632909.1">
    <property type="nucleotide sequence ID" value="NZ_BAAATJ010000025.1"/>
</dbReference>
<gene>
    <name evidence="1" type="ORF">GCM10010420_44840</name>
</gene>
<organism evidence="1 2">
    <name type="scientific">Streptomyces glaucosporus</name>
    <dbReference type="NCBI Taxonomy" id="284044"/>
    <lineage>
        <taxon>Bacteria</taxon>
        <taxon>Bacillati</taxon>
        <taxon>Actinomycetota</taxon>
        <taxon>Actinomycetes</taxon>
        <taxon>Kitasatosporales</taxon>
        <taxon>Streptomycetaceae</taxon>
        <taxon>Streptomyces</taxon>
    </lineage>
</organism>
<reference evidence="2" key="1">
    <citation type="journal article" date="2019" name="Int. J. Syst. Evol. Microbiol.">
        <title>The Global Catalogue of Microorganisms (GCM) 10K type strain sequencing project: providing services to taxonomists for standard genome sequencing and annotation.</title>
        <authorList>
            <consortium name="The Broad Institute Genomics Platform"/>
            <consortium name="The Broad Institute Genome Sequencing Center for Infectious Disease"/>
            <person name="Wu L."/>
            <person name="Ma J."/>
        </authorList>
    </citation>
    <scope>NUCLEOTIDE SEQUENCE [LARGE SCALE GENOMIC DNA]</scope>
    <source>
        <strain evidence="2">JCM 6921</strain>
    </source>
</reference>